<protein>
    <submittedName>
        <fullName evidence="7">Transmembrane secretion effector</fullName>
    </submittedName>
</protein>
<dbReference type="RefSeq" id="WP_089962086.1">
    <property type="nucleotide sequence ID" value="NZ_FOFR01000037.1"/>
</dbReference>
<keyword evidence="3 6" id="KW-0812">Transmembrane</keyword>
<feature type="transmembrane region" description="Helical" evidence="6">
    <location>
        <begin position="220"/>
        <end position="240"/>
    </location>
</feature>
<feature type="transmembrane region" description="Helical" evidence="6">
    <location>
        <begin position="252"/>
        <end position="275"/>
    </location>
</feature>
<organism evidence="7 8">
    <name type="scientific">Lentzea xinjiangensis</name>
    <dbReference type="NCBI Taxonomy" id="402600"/>
    <lineage>
        <taxon>Bacteria</taxon>
        <taxon>Bacillati</taxon>
        <taxon>Actinomycetota</taxon>
        <taxon>Actinomycetes</taxon>
        <taxon>Pseudonocardiales</taxon>
        <taxon>Pseudonocardiaceae</taxon>
        <taxon>Lentzea</taxon>
    </lineage>
</organism>
<dbReference type="STRING" id="402600.SAMN05216188_13714"/>
<evidence type="ECO:0000256" key="1">
    <source>
        <dbReference type="ARBA" id="ARBA00004651"/>
    </source>
</evidence>
<dbReference type="SUPFAM" id="SSF103473">
    <property type="entry name" value="MFS general substrate transporter"/>
    <property type="match status" value="1"/>
</dbReference>
<dbReference type="AlphaFoldDB" id="A0A1H9WM95"/>
<dbReference type="Gene3D" id="1.20.1250.20">
    <property type="entry name" value="MFS general substrate transporter like domains"/>
    <property type="match status" value="1"/>
</dbReference>
<dbReference type="PANTHER" id="PTHR23513">
    <property type="entry name" value="INTEGRAL MEMBRANE EFFLUX PROTEIN-RELATED"/>
    <property type="match status" value="1"/>
</dbReference>
<feature type="transmembrane region" description="Helical" evidence="6">
    <location>
        <begin position="369"/>
        <end position="387"/>
    </location>
</feature>
<evidence type="ECO:0000256" key="3">
    <source>
        <dbReference type="ARBA" id="ARBA00022692"/>
    </source>
</evidence>
<dbReference type="OrthoDB" id="3460055at2"/>
<dbReference type="InterPro" id="IPR011701">
    <property type="entry name" value="MFS"/>
</dbReference>
<dbReference type="InterPro" id="IPR036259">
    <property type="entry name" value="MFS_trans_sf"/>
</dbReference>
<dbReference type="EMBL" id="FOFR01000037">
    <property type="protein sequence ID" value="SES35020.1"/>
    <property type="molecule type" value="Genomic_DNA"/>
</dbReference>
<keyword evidence="5 6" id="KW-0472">Membrane</keyword>
<evidence type="ECO:0000313" key="7">
    <source>
        <dbReference type="EMBL" id="SES35020.1"/>
    </source>
</evidence>
<keyword evidence="4 6" id="KW-1133">Transmembrane helix</keyword>
<sequence>MIRELLADRDTRRYFVGQTFSLFGDTSMWLAAGIWVKQLTGSDAAAGMTYFFFALPAVAAPLFGLLVDRVRRRRLLIGVNLAGALVVLSLLGVAGPEQLWLLYAVMVLYGCCECLVGAAQQALLATFVPTRLLADANATLRTIREGLRIVAPLAGAALFAWAGGAAIAVVDAITFLVAAWCLWRMRIVEPRPERTPGTRMAAELAAGFRFLTGKVDLRRLTIGAAVAMTVFGFTESAVYAVLERGLQKPPEFFGVLASVQGVGSVVGGVTAALLLRRRAEHEVVAAGLVASAIGVLCWTLPSLPAVLAGAAAGGLGLPWIVIGALTLLQRRAPNNLQGRVYTSFDVTTTVPQTASIALGASLITVLDHRVLLIAEAVVLLLSTALVLRIRTADRTRLDPEVSPCPTT</sequence>
<evidence type="ECO:0000256" key="5">
    <source>
        <dbReference type="ARBA" id="ARBA00023136"/>
    </source>
</evidence>
<name>A0A1H9WM95_9PSEU</name>
<dbReference type="GO" id="GO:0005886">
    <property type="term" value="C:plasma membrane"/>
    <property type="evidence" value="ECO:0007669"/>
    <property type="project" value="UniProtKB-SubCell"/>
</dbReference>
<dbReference type="Pfam" id="PF07690">
    <property type="entry name" value="MFS_1"/>
    <property type="match status" value="1"/>
</dbReference>
<keyword evidence="2" id="KW-1003">Cell membrane</keyword>
<evidence type="ECO:0000256" key="2">
    <source>
        <dbReference type="ARBA" id="ARBA00022475"/>
    </source>
</evidence>
<feature type="transmembrane region" description="Helical" evidence="6">
    <location>
        <begin position="282"/>
        <end position="301"/>
    </location>
</feature>
<reference evidence="8" key="1">
    <citation type="submission" date="2016-10" db="EMBL/GenBank/DDBJ databases">
        <authorList>
            <person name="Varghese N."/>
            <person name="Submissions S."/>
        </authorList>
    </citation>
    <scope>NUCLEOTIDE SEQUENCE [LARGE SCALE GENOMIC DNA]</scope>
    <source>
        <strain evidence="8">CGMCC 4.3525</strain>
    </source>
</reference>
<evidence type="ECO:0000256" key="6">
    <source>
        <dbReference type="SAM" id="Phobius"/>
    </source>
</evidence>
<feature type="transmembrane region" description="Helical" evidence="6">
    <location>
        <begin position="307"/>
        <end position="328"/>
    </location>
</feature>
<dbReference type="CDD" id="cd06173">
    <property type="entry name" value="MFS_MefA_like"/>
    <property type="match status" value="1"/>
</dbReference>
<feature type="transmembrane region" description="Helical" evidence="6">
    <location>
        <begin position="340"/>
        <end position="363"/>
    </location>
</feature>
<accession>A0A1H9WM95</accession>
<dbReference type="GO" id="GO:0022857">
    <property type="term" value="F:transmembrane transporter activity"/>
    <property type="evidence" value="ECO:0007669"/>
    <property type="project" value="InterPro"/>
</dbReference>
<proteinExistence type="predicted"/>
<feature type="transmembrane region" description="Helical" evidence="6">
    <location>
        <begin position="48"/>
        <end position="67"/>
    </location>
</feature>
<feature type="transmembrane region" description="Helical" evidence="6">
    <location>
        <begin position="74"/>
        <end position="94"/>
    </location>
</feature>
<dbReference type="Proteomes" id="UP000199352">
    <property type="component" value="Unassembled WGS sequence"/>
</dbReference>
<keyword evidence="8" id="KW-1185">Reference proteome</keyword>
<feature type="transmembrane region" description="Helical" evidence="6">
    <location>
        <begin position="168"/>
        <end position="185"/>
    </location>
</feature>
<evidence type="ECO:0000313" key="8">
    <source>
        <dbReference type="Proteomes" id="UP000199352"/>
    </source>
</evidence>
<gene>
    <name evidence="7" type="ORF">SAMN05216188_13714</name>
</gene>
<feature type="transmembrane region" description="Helical" evidence="6">
    <location>
        <begin position="12"/>
        <end position="36"/>
    </location>
</feature>
<comment type="subcellular location">
    <subcellularLocation>
        <location evidence="1">Cell membrane</location>
        <topology evidence="1">Multi-pass membrane protein</topology>
    </subcellularLocation>
</comment>
<dbReference type="PANTHER" id="PTHR23513:SF6">
    <property type="entry name" value="MAJOR FACILITATOR SUPERFAMILY ASSOCIATED DOMAIN-CONTAINING PROTEIN"/>
    <property type="match status" value="1"/>
</dbReference>
<evidence type="ECO:0000256" key="4">
    <source>
        <dbReference type="ARBA" id="ARBA00022989"/>
    </source>
</evidence>